<dbReference type="GO" id="GO:0022857">
    <property type="term" value="F:transmembrane transporter activity"/>
    <property type="evidence" value="ECO:0007669"/>
    <property type="project" value="InterPro"/>
</dbReference>
<dbReference type="AlphaFoldDB" id="A0A6B3SG13"/>
<dbReference type="CDD" id="cd17321">
    <property type="entry name" value="MFS_MMR_MDR_like"/>
    <property type="match status" value="1"/>
</dbReference>
<accession>A0A6B3SG13</accession>
<feature type="transmembrane region" description="Helical" evidence="5">
    <location>
        <begin position="343"/>
        <end position="361"/>
    </location>
</feature>
<name>A0A6B3SG13_9BURK</name>
<reference evidence="7 8" key="1">
    <citation type="submission" date="2020-02" db="EMBL/GenBank/DDBJ databases">
        <authorList>
            <person name="Kim M.K."/>
        </authorList>
    </citation>
    <scope>NUCLEOTIDE SEQUENCE [LARGE SCALE GENOMIC DNA]</scope>
    <source>
        <strain evidence="7 8">17J57-3</strain>
    </source>
</reference>
<organism evidence="7 8">
    <name type="scientific">Noviherbaspirillum galbum</name>
    <dbReference type="NCBI Taxonomy" id="2709383"/>
    <lineage>
        <taxon>Bacteria</taxon>
        <taxon>Pseudomonadati</taxon>
        <taxon>Pseudomonadota</taxon>
        <taxon>Betaproteobacteria</taxon>
        <taxon>Burkholderiales</taxon>
        <taxon>Oxalobacteraceae</taxon>
        <taxon>Noviherbaspirillum</taxon>
    </lineage>
</organism>
<dbReference type="InterPro" id="IPR020846">
    <property type="entry name" value="MFS_dom"/>
</dbReference>
<feature type="transmembrane region" description="Helical" evidence="5">
    <location>
        <begin position="57"/>
        <end position="78"/>
    </location>
</feature>
<dbReference type="GO" id="GO:0016020">
    <property type="term" value="C:membrane"/>
    <property type="evidence" value="ECO:0007669"/>
    <property type="project" value="UniProtKB-SubCell"/>
</dbReference>
<dbReference type="Gene3D" id="1.20.1720.10">
    <property type="entry name" value="Multidrug resistance protein D"/>
    <property type="match status" value="1"/>
</dbReference>
<feature type="transmembrane region" description="Helical" evidence="5">
    <location>
        <begin position="309"/>
        <end position="331"/>
    </location>
</feature>
<dbReference type="Gene3D" id="1.20.1250.20">
    <property type="entry name" value="MFS general substrate transporter like domains"/>
    <property type="match status" value="1"/>
</dbReference>
<protein>
    <submittedName>
        <fullName evidence="7">MFS transporter</fullName>
    </submittedName>
</protein>
<evidence type="ECO:0000259" key="6">
    <source>
        <dbReference type="PROSITE" id="PS50850"/>
    </source>
</evidence>
<evidence type="ECO:0000256" key="2">
    <source>
        <dbReference type="ARBA" id="ARBA00022692"/>
    </source>
</evidence>
<evidence type="ECO:0000256" key="1">
    <source>
        <dbReference type="ARBA" id="ARBA00004141"/>
    </source>
</evidence>
<keyword evidence="8" id="KW-1185">Reference proteome</keyword>
<evidence type="ECO:0000256" key="4">
    <source>
        <dbReference type="ARBA" id="ARBA00023136"/>
    </source>
</evidence>
<dbReference type="PANTHER" id="PTHR42718:SF48">
    <property type="entry name" value="CONSERVED TWO-DOMAIN MEMBRANE PROTEIN-RELATED"/>
    <property type="match status" value="1"/>
</dbReference>
<feature type="transmembrane region" description="Helical" evidence="5">
    <location>
        <begin position="413"/>
        <end position="431"/>
    </location>
</feature>
<keyword evidence="3 5" id="KW-1133">Transmembrane helix</keyword>
<feature type="transmembrane region" description="Helical" evidence="5">
    <location>
        <begin position="373"/>
        <end position="392"/>
    </location>
</feature>
<dbReference type="Pfam" id="PF07690">
    <property type="entry name" value="MFS_1"/>
    <property type="match status" value="1"/>
</dbReference>
<keyword evidence="4 5" id="KW-0472">Membrane</keyword>
<feature type="transmembrane region" description="Helical" evidence="5">
    <location>
        <begin position="244"/>
        <end position="262"/>
    </location>
</feature>
<feature type="transmembrane region" description="Helical" evidence="5">
    <location>
        <begin position="90"/>
        <end position="109"/>
    </location>
</feature>
<feature type="transmembrane region" description="Helical" evidence="5">
    <location>
        <begin position="283"/>
        <end position="303"/>
    </location>
</feature>
<feature type="domain" description="Major facilitator superfamily (MFS) profile" evidence="6">
    <location>
        <begin position="23"/>
        <end position="466"/>
    </location>
</feature>
<comment type="subcellular location">
    <subcellularLocation>
        <location evidence="1">Membrane</location>
        <topology evidence="1">Multi-pass membrane protein</topology>
    </subcellularLocation>
</comment>
<dbReference type="InterPro" id="IPR036259">
    <property type="entry name" value="MFS_trans_sf"/>
</dbReference>
<gene>
    <name evidence="7" type="ORF">G3574_00435</name>
</gene>
<evidence type="ECO:0000313" key="8">
    <source>
        <dbReference type="Proteomes" id="UP000482155"/>
    </source>
</evidence>
<dbReference type="EMBL" id="JAAIVB010000003">
    <property type="protein sequence ID" value="NEX59533.1"/>
    <property type="molecule type" value="Genomic_DNA"/>
</dbReference>
<sequence length="470" mass="49413">MSHPVAVPIPVREPVGARSPWPSFWIASLAVLLVSIDATVLYAAFGALRRAFAGESAASLSWVLNAYTVTYAAMLVPAGGLADAHGRKRTFLVGASLFIIASFACGAAPSIELLIAARVVQAIGAALLTPASLSLILEAFPKEKRAVAVSLWGAVGGLAAAIGPSLGAWIVDTLGWPWAFYINLPLGAVSVFKGISVLRESRGQGRSPHVDVVGMLLLIVSVGGLALAITQWESRQWNSGELRLVLLGAGLSLAAFIMWSGWTRHPLFRLELFRSPTYSLVNVATLSFAIAFAMMFFAFFSYMTSIWKFSLPLAGIAITPGPLMVVPVAIASGKVAARIGHRPGLVLGSLVYACSGLWLAMVPGTEPAYWTQWFPGLMLSGAGVGMVLPSLSGAAVARLPQDQYAVGAAINQAIRQIGSVLGVAVTILLIGHDHLSRIDFKPLYLMHVGLALLTGGLCLGVNTRPRAAQG</sequence>
<feature type="transmembrane region" description="Helical" evidence="5">
    <location>
        <begin position="176"/>
        <end position="198"/>
    </location>
</feature>
<dbReference type="PANTHER" id="PTHR42718">
    <property type="entry name" value="MAJOR FACILITATOR SUPERFAMILY MULTIDRUG TRANSPORTER MFSC"/>
    <property type="match status" value="1"/>
</dbReference>
<dbReference type="PROSITE" id="PS50850">
    <property type="entry name" value="MFS"/>
    <property type="match status" value="1"/>
</dbReference>
<evidence type="ECO:0000313" key="7">
    <source>
        <dbReference type="EMBL" id="NEX59533.1"/>
    </source>
</evidence>
<dbReference type="RefSeq" id="WP_163959773.1">
    <property type="nucleotide sequence ID" value="NZ_JAAIVB010000003.1"/>
</dbReference>
<proteinExistence type="predicted"/>
<feature type="transmembrane region" description="Helical" evidence="5">
    <location>
        <begin position="210"/>
        <end position="232"/>
    </location>
</feature>
<evidence type="ECO:0000256" key="3">
    <source>
        <dbReference type="ARBA" id="ARBA00022989"/>
    </source>
</evidence>
<dbReference type="Proteomes" id="UP000482155">
    <property type="component" value="Unassembled WGS sequence"/>
</dbReference>
<dbReference type="InterPro" id="IPR011701">
    <property type="entry name" value="MFS"/>
</dbReference>
<feature type="transmembrane region" description="Helical" evidence="5">
    <location>
        <begin position="443"/>
        <end position="461"/>
    </location>
</feature>
<feature type="transmembrane region" description="Helical" evidence="5">
    <location>
        <begin position="24"/>
        <end position="45"/>
    </location>
</feature>
<dbReference type="SUPFAM" id="SSF103473">
    <property type="entry name" value="MFS general substrate transporter"/>
    <property type="match status" value="1"/>
</dbReference>
<keyword evidence="2 5" id="KW-0812">Transmembrane</keyword>
<feature type="transmembrane region" description="Helical" evidence="5">
    <location>
        <begin position="149"/>
        <end position="170"/>
    </location>
</feature>
<evidence type="ECO:0000256" key="5">
    <source>
        <dbReference type="SAM" id="Phobius"/>
    </source>
</evidence>
<comment type="caution">
    <text evidence="7">The sequence shown here is derived from an EMBL/GenBank/DDBJ whole genome shotgun (WGS) entry which is preliminary data.</text>
</comment>